<feature type="compositionally biased region" description="Low complexity" evidence="9">
    <location>
        <begin position="487"/>
        <end position="498"/>
    </location>
</feature>
<evidence type="ECO:0000256" key="6">
    <source>
        <dbReference type="ARBA" id="ARBA00022895"/>
    </source>
</evidence>
<dbReference type="PANTHER" id="PTHR14513:SF0">
    <property type="entry name" value="PROTECTION OF TELOMERES PROTEIN 1"/>
    <property type="match status" value="1"/>
</dbReference>
<dbReference type="OrthoDB" id="2186770at2759"/>
<evidence type="ECO:0000313" key="11">
    <source>
        <dbReference type="EMBL" id="KAA6408616.1"/>
    </source>
</evidence>
<dbReference type="InterPro" id="IPR028389">
    <property type="entry name" value="POT1"/>
</dbReference>
<feature type="compositionally biased region" description="Basic residues" evidence="9">
    <location>
        <begin position="376"/>
        <end position="385"/>
    </location>
</feature>
<dbReference type="InterPro" id="IPR011564">
    <property type="entry name" value="Telomer_end-bd_POT1/Cdc13"/>
</dbReference>
<dbReference type="SUPFAM" id="SSF50249">
    <property type="entry name" value="Nucleic acid-binding proteins"/>
    <property type="match status" value="2"/>
</dbReference>
<dbReference type="GO" id="GO:0016233">
    <property type="term" value="P:telomere capping"/>
    <property type="evidence" value="ECO:0007669"/>
    <property type="project" value="TreeGrafter"/>
</dbReference>
<feature type="region of interest" description="Disordered" evidence="9">
    <location>
        <begin position="483"/>
        <end position="508"/>
    </location>
</feature>
<dbReference type="Proteomes" id="UP000324767">
    <property type="component" value="Unassembled WGS sequence"/>
</dbReference>
<dbReference type="AlphaFoldDB" id="A0A5M8PID2"/>
<feature type="compositionally biased region" description="Basic and acidic residues" evidence="9">
    <location>
        <begin position="347"/>
        <end position="375"/>
    </location>
</feature>
<evidence type="ECO:0000259" key="10">
    <source>
        <dbReference type="SMART" id="SM00976"/>
    </source>
</evidence>
<protein>
    <recommendedName>
        <fullName evidence="4">Protection of telomeres protein 1</fullName>
    </recommendedName>
</protein>
<dbReference type="CDD" id="cd04497">
    <property type="entry name" value="hPOT1_OB1_like"/>
    <property type="match status" value="1"/>
</dbReference>
<keyword evidence="7" id="KW-0238">DNA-binding</keyword>
<evidence type="ECO:0000256" key="5">
    <source>
        <dbReference type="ARBA" id="ARBA00022454"/>
    </source>
</evidence>
<evidence type="ECO:0000256" key="2">
    <source>
        <dbReference type="ARBA" id="ARBA00004574"/>
    </source>
</evidence>
<gene>
    <name evidence="11" type="ORF">FRX48_07698</name>
</gene>
<feature type="region of interest" description="Disordered" evidence="9">
    <location>
        <begin position="347"/>
        <end position="425"/>
    </location>
</feature>
<feature type="domain" description="Telomeric single stranded DNA binding POT1/Cdc13" evidence="10">
    <location>
        <begin position="9"/>
        <end position="137"/>
    </location>
</feature>
<feature type="region of interest" description="Disordered" evidence="9">
    <location>
        <begin position="635"/>
        <end position="666"/>
    </location>
</feature>
<dbReference type="InterPro" id="IPR012340">
    <property type="entry name" value="NA-bd_OB-fold"/>
</dbReference>
<evidence type="ECO:0000256" key="4">
    <source>
        <dbReference type="ARBA" id="ARBA00015253"/>
    </source>
</evidence>
<dbReference type="SMART" id="SM00976">
    <property type="entry name" value="Telo_bind"/>
    <property type="match status" value="1"/>
</dbReference>
<accession>A0A5M8PID2</accession>
<dbReference type="Gene3D" id="2.40.50.140">
    <property type="entry name" value="Nucleic acid-binding proteins"/>
    <property type="match status" value="2"/>
</dbReference>
<sequence>METALPPGFTDLYTASSRHNVDFNLMGVVADFLPPSRSRGTDWMCTFSIADSTVGDHDDGLKVRFFRPTQTELPHIRGTGDVVVLRNVKVKQWNGMTIAMSSWGSSWIVFPASAIPTKAPSNYVLVKHLKDIRAPAASISESLYAISLCNSQDRSRFTAPVELNAQSISTSPSLEKPSSSMVSVPRQKFCLIENVEIDRFYDLVGQVIKLYPNNGCTELYITDYTTNNLLYAYEWGRDGEGSSRDGDPYGYHPRASNKWRGPYGKMTLTVTLWPPHCHFAHSHVKEDDFLHLRNVRVKYSADSKVEGTLHTDKRYPDRIDITVLKDHQDDRVKDVLRRKREYAKRFESQPQAFEKEARGEKRKQNDEGEVLSKVEAKRRRRKQHKQQGQAQKAVEGKQNVDESSESIVPKDRLNKNISSTNPSIPPRPLSAILSLETHHITTPTGTPHTLPFQNICSRATVRVIDFFPPNLEDFAAPQRPSEFDVLSDAGSDSDSGYDTNPSSRLSSADEKTDLKWEWRFYLLVEDAAPIPKREKRPQMKLLVADQDAEFLLRLDAENLRTNPKALARLREKLFILWGDLEERKPRNVSSAPAPRHAHPSSKRSPGRDWTKTEDAQYRALPFQCCVKEYGVRRKGARSGGDAAGGGDEDQGGGWERRFRMFGTTVS</sequence>
<dbReference type="FunFam" id="2.40.50.140:FF:000303">
    <property type="entry name" value="Protection of telomeres protein 1"/>
    <property type="match status" value="1"/>
</dbReference>
<evidence type="ECO:0000313" key="12">
    <source>
        <dbReference type="Proteomes" id="UP000324767"/>
    </source>
</evidence>
<evidence type="ECO:0000256" key="1">
    <source>
        <dbReference type="ARBA" id="ARBA00004123"/>
    </source>
</evidence>
<keyword evidence="5" id="KW-0158">Chromosome</keyword>
<reference evidence="11 12" key="1">
    <citation type="submission" date="2019-09" db="EMBL/GenBank/DDBJ databases">
        <title>The hologenome of the rock-dwelling lichen Lasallia pustulata.</title>
        <authorList>
            <person name="Greshake Tzovaras B."/>
            <person name="Segers F."/>
            <person name="Bicker A."/>
            <person name="Dal Grande F."/>
            <person name="Otte J."/>
            <person name="Hankeln T."/>
            <person name="Schmitt I."/>
            <person name="Ebersberger I."/>
        </authorList>
    </citation>
    <scope>NUCLEOTIDE SEQUENCE [LARGE SCALE GENOMIC DNA]</scope>
    <source>
        <strain evidence="11">A1-1</strain>
    </source>
</reference>
<comment type="caution">
    <text evidence="11">The sequence shown here is derived from an EMBL/GenBank/DDBJ whole genome shotgun (WGS) entry which is preliminary data.</text>
</comment>
<dbReference type="InterPro" id="IPR032042">
    <property type="entry name" value="POT1PC"/>
</dbReference>
<evidence type="ECO:0000256" key="3">
    <source>
        <dbReference type="ARBA" id="ARBA00008442"/>
    </source>
</evidence>
<dbReference type="GO" id="GO:0032210">
    <property type="term" value="P:regulation of telomere maintenance via telomerase"/>
    <property type="evidence" value="ECO:0007669"/>
    <property type="project" value="TreeGrafter"/>
</dbReference>
<evidence type="ECO:0000256" key="7">
    <source>
        <dbReference type="ARBA" id="ARBA00023125"/>
    </source>
</evidence>
<keyword evidence="8" id="KW-0539">Nucleus</keyword>
<dbReference type="GO" id="GO:0098505">
    <property type="term" value="F:G-rich strand telomeric DNA binding"/>
    <property type="evidence" value="ECO:0007669"/>
    <property type="project" value="TreeGrafter"/>
</dbReference>
<dbReference type="Pfam" id="PF16686">
    <property type="entry name" value="POT1PC"/>
    <property type="match status" value="1"/>
</dbReference>
<keyword evidence="6" id="KW-0779">Telomere</keyword>
<comment type="similarity">
    <text evidence="3">Belongs to the telombin family.</text>
</comment>
<dbReference type="GO" id="GO:0010521">
    <property type="term" value="F:telomerase inhibitor activity"/>
    <property type="evidence" value="ECO:0007669"/>
    <property type="project" value="TreeGrafter"/>
</dbReference>
<proteinExistence type="inferred from homology"/>
<feature type="region of interest" description="Disordered" evidence="9">
    <location>
        <begin position="585"/>
        <end position="610"/>
    </location>
</feature>
<evidence type="ECO:0000256" key="8">
    <source>
        <dbReference type="ARBA" id="ARBA00023242"/>
    </source>
</evidence>
<evidence type="ECO:0000256" key="9">
    <source>
        <dbReference type="SAM" id="MobiDB-lite"/>
    </source>
</evidence>
<organism evidence="11 12">
    <name type="scientific">Lasallia pustulata</name>
    <dbReference type="NCBI Taxonomy" id="136370"/>
    <lineage>
        <taxon>Eukaryota</taxon>
        <taxon>Fungi</taxon>
        <taxon>Dikarya</taxon>
        <taxon>Ascomycota</taxon>
        <taxon>Pezizomycotina</taxon>
        <taxon>Lecanoromycetes</taxon>
        <taxon>OSLEUM clade</taxon>
        <taxon>Umbilicariomycetidae</taxon>
        <taxon>Umbilicariales</taxon>
        <taxon>Umbilicariaceae</taxon>
        <taxon>Lasallia</taxon>
    </lineage>
</organism>
<dbReference type="EMBL" id="VXIT01000013">
    <property type="protein sequence ID" value="KAA6408616.1"/>
    <property type="molecule type" value="Genomic_DNA"/>
</dbReference>
<dbReference type="Pfam" id="PF02765">
    <property type="entry name" value="POT1"/>
    <property type="match status" value="1"/>
</dbReference>
<name>A0A5M8PID2_9LECA</name>
<dbReference type="GO" id="GO:0000783">
    <property type="term" value="C:nuclear telomere cap complex"/>
    <property type="evidence" value="ECO:0007669"/>
    <property type="project" value="TreeGrafter"/>
</dbReference>
<dbReference type="PANTHER" id="PTHR14513">
    <property type="entry name" value="PROTECTION OF TELOMERES 1"/>
    <property type="match status" value="1"/>
</dbReference>
<comment type="subcellular location">
    <subcellularLocation>
        <location evidence="2">Chromosome</location>
        <location evidence="2">Telomere</location>
    </subcellularLocation>
    <subcellularLocation>
        <location evidence="1">Nucleus</location>
    </subcellularLocation>
</comment>